<gene>
    <name evidence="4" type="ORF">ACFOX0_33170</name>
</gene>
<accession>A0ABV8KY29</accession>
<evidence type="ECO:0000259" key="3">
    <source>
        <dbReference type="PROSITE" id="PS51173"/>
    </source>
</evidence>
<dbReference type="Pfam" id="PF20736">
    <property type="entry name" value="Glyco_hydro127M"/>
    <property type="match status" value="1"/>
</dbReference>
<evidence type="ECO:0000313" key="5">
    <source>
        <dbReference type="Proteomes" id="UP001595868"/>
    </source>
</evidence>
<dbReference type="SUPFAM" id="SSF48208">
    <property type="entry name" value="Six-hairpin glycosidases"/>
    <property type="match status" value="1"/>
</dbReference>
<dbReference type="InterPro" id="IPR001919">
    <property type="entry name" value="CBD2"/>
</dbReference>
<dbReference type="InterPro" id="IPR006311">
    <property type="entry name" value="TAT_signal"/>
</dbReference>
<dbReference type="SUPFAM" id="SSF49384">
    <property type="entry name" value="Carbohydrate-binding domain"/>
    <property type="match status" value="1"/>
</dbReference>
<dbReference type="InterPro" id="IPR008965">
    <property type="entry name" value="CBM2/CBM3_carb-bd_dom_sf"/>
</dbReference>
<proteinExistence type="predicted"/>
<sequence length="766" mass="81907">MSFPPLSRRHLLQVTGAAAVTSAAAALVGSSAVEAAITQAYAFDLGQVRLTASRWLDNQNRTVSYLRFVDVDRMLYNFRANHRLSTNGAASNGGWDAPNFPFRTHMQGHFLTAWAQAWAVLGDTTCRDKATYMVAELAKCQTNNPAAGFSAGYLCGFPESDFDNLEAGRLSNGNVPYYVIHKTLAGLLDVWRLLGSTQARDVLLKLAGWVDTRTARLSSSQMQSVLNTEFGGMNAVLADIHLQTGDSRWLTTAQRFDHAAVFNPLASNSDQLNGLHANTQVPKWIGAPREYRATNTTRYRDIATNAWNIAVTGHTYVIGGNSQAEHFRPRNAIAGYLAKDTCEHCNTYNMLKLTHELITLYPERVDLVDFYERALLNHIIGAQNPADGHGHVTYFTPLNPGGRRGVGPAWGGGTWSTDYNSFWCCQGTGIEVNTSLANSIYFYNDTTLIVNMFFPSVLNWTQRGITVTQATTYPVSDTTTLTVTGTVSGTWTMRIRIPRWTSGATVSVNGVAQDIATTPDSYAVLTRSWSSGDTVTVRLPMRVTMWAANDNTNVSAAVYGPVVLAGNYGNTSLSSPPSLNVASVARTSSGSLAFSATANGSTVSLLPFYDAQNMNYTVYWNAPGQVGGPTPPTAPPTTATPTATASATPTVSPTVSPTATSSPPGSGQATAVYRITGSWSGGFQAEVTVTAGAAPIKGWTVSWSFPNGQTVNQLWNGTYTQSGANVSVSNVSYNGALAAGASTTFGFLGTSTGTNNPPTNLTCTTT</sequence>
<dbReference type="InterPro" id="IPR008928">
    <property type="entry name" value="6-hairpin_glycosidase_sf"/>
</dbReference>
<dbReference type="Gene3D" id="2.60.40.290">
    <property type="match status" value="1"/>
</dbReference>
<feature type="compositionally biased region" description="Low complexity" evidence="1">
    <location>
        <begin position="636"/>
        <end position="667"/>
    </location>
</feature>
<dbReference type="Pfam" id="PF00553">
    <property type="entry name" value="CBM_2"/>
    <property type="match status" value="1"/>
</dbReference>
<evidence type="ECO:0000313" key="4">
    <source>
        <dbReference type="EMBL" id="MFC4110750.1"/>
    </source>
</evidence>
<feature type="signal peptide" evidence="2">
    <location>
        <begin position="1"/>
        <end position="35"/>
    </location>
</feature>
<dbReference type="InterPro" id="IPR049046">
    <property type="entry name" value="Beta-AFase-like_GH127_middle"/>
</dbReference>
<dbReference type="SMART" id="SM00637">
    <property type="entry name" value="CBD_II"/>
    <property type="match status" value="1"/>
</dbReference>
<comment type="caution">
    <text evidence="4">The sequence shown here is derived from an EMBL/GenBank/DDBJ whole genome shotgun (WGS) entry which is preliminary data.</text>
</comment>
<organism evidence="4 5">
    <name type="scientific">Micromonospora zhanjiangensis</name>
    <dbReference type="NCBI Taxonomy" id="1522057"/>
    <lineage>
        <taxon>Bacteria</taxon>
        <taxon>Bacillati</taxon>
        <taxon>Actinomycetota</taxon>
        <taxon>Actinomycetes</taxon>
        <taxon>Micromonosporales</taxon>
        <taxon>Micromonosporaceae</taxon>
        <taxon>Micromonospora</taxon>
    </lineage>
</organism>
<dbReference type="PANTHER" id="PTHR31151">
    <property type="entry name" value="PROLINE-TRNA LIGASE (DUF1680)"/>
    <property type="match status" value="1"/>
</dbReference>
<evidence type="ECO:0000256" key="1">
    <source>
        <dbReference type="SAM" id="MobiDB-lite"/>
    </source>
</evidence>
<keyword evidence="2" id="KW-0732">Signal</keyword>
<feature type="chain" id="PRO_5045062290" evidence="2">
    <location>
        <begin position="36"/>
        <end position="766"/>
    </location>
</feature>
<feature type="domain" description="CBM2" evidence="3">
    <location>
        <begin position="662"/>
        <end position="766"/>
    </location>
</feature>
<reference evidence="5" key="1">
    <citation type="journal article" date="2019" name="Int. J. Syst. Evol. Microbiol.">
        <title>The Global Catalogue of Microorganisms (GCM) 10K type strain sequencing project: providing services to taxonomists for standard genome sequencing and annotation.</title>
        <authorList>
            <consortium name="The Broad Institute Genomics Platform"/>
            <consortium name="The Broad Institute Genome Sequencing Center for Infectious Disease"/>
            <person name="Wu L."/>
            <person name="Ma J."/>
        </authorList>
    </citation>
    <scope>NUCLEOTIDE SEQUENCE [LARGE SCALE GENOMIC DNA]</scope>
    <source>
        <strain evidence="5">2902at01</strain>
    </source>
</reference>
<dbReference type="InterPro" id="IPR012291">
    <property type="entry name" value="CBM2_carb-bd_dom_sf"/>
</dbReference>
<keyword evidence="5" id="KW-1185">Reference proteome</keyword>
<dbReference type="InterPro" id="IPR012878">
    <property type="entry name" value="Beta-AFase-like_GH127_cat"/>
</dbReference>
<feature type="region of interest" description="Disordered" evidence="1">
    <location>
        <begin position="627"/>
        <end position="668"/>
    </location>
</feature>
<dbReference type="EMBL" id="JBHSBN010000057">
    <property type="protein sequence ID" value="MFC4110750.1"/>
    <property type="molecule type" value="Genomic_DNA"/>
</dbReference>
<name>A0ABV8KY29_9ACTN</name>
<evidence type="ECO:0000256" key="2">
    <source>
        <dbReference type="SAM" id="SignalP"/>
    </source>
</evidence>
<dbReference type="RefSeq" id="WP_377553459.1">
    <property type="nucleotide sequence ID" value="NZ_JBHSBN010000057.1"/>
</dbReference>
<dbReference type="PANTHER" id="PTHR31151:SF0">
    <property type="entry name" value="PROLINE-TRNA LIGASE (DUF1680)"/>
    <property type="match status" value="1"/>
</dbReference>
<dbReference type="Proteomes" id="UP001595868">
    <property type="component" value="Unassembled WGS sequence"/>
</dbReference>
<protein>
    <submittedName>
        <fullName evidence="4">Beta-L-arabinofuranosidase domain-containing protein</fullName>
    </submittedName>
</protein>
<dbReference type="PROSITE" id="PS51173">
    <property type="entry name" value="CBM2"/>
    <property type="match status" value="1"/>
</dbReference>
<dbReference type="PROSITE" id="PS51318">
    <property type="entry name" value="TAT"/>
    <property type="match status" value="1"/>
</dbReference>
<dbReference type="Pfam" id="PF07944">
    <property type="entry name" value="Beta-AFase-like_GH127_cat"/>
    <property type="match status" value="1"/>
</dbReference>